<accession>A0A0V9UPR7</accession>
<keyword evidence="2 4" id="KW-0238">DNA-binding</keyword>
<evidence type="ECO:0000259" key="5">
    <source>
        <dbReference type="PROSITE" id="PS50977"/>
    </source>
</evidence>
<sequence>MATNTDTESSDVSTAILVAAESCFEQFGIAKTTMADVARVAGMSRATVYRYFSDRNSLIMESIVRRARISMASSREKIRSYPTFGERIVEGICRNVRRGLRDPMIHRLVSPAEATLATSLLSTSGRAVELTRELWEPILLEAQEAGEMRADVDLTLLCEWISELEMNYISSLGAGVGSIEQLRAKLETFFVPSLLPLPAAVD</sequence>
<reference evidence="7" key="1">
    <citation type="submission" date="2015-01" db="EMBL/GenBank/DDBJ databases">
        <title>Draft genome sequence of Rhodococcus pyridinivorans strain KG-16, a hydrocarbon-degrading bacterium.</title>
        <authorList>
            <person name="Aggarwal R.K."/>
            <person name="Dawar C."/>
        </authorList>
    </citation>
    <scope>NUCLEOTIDE SEQUENCE [LARGE SCALE GENOMIC DNA]</scope>
    <source>
        <strain evidence="7">KG-16</strain>
    </source>
</reference>
<dbReference type="AlphaFoldDB" id="A0A0V9UPR7"/>
<comment type="caution">
    <text evidence="6">The sequence shown here is derived from an EMBL/GenBank/DDBJ whole genome shotgun (WGS) entry which is preliminary data.</text>
</comment>
<reference evidence="6 7" key="2">
    <citation type="journal article" date="2016" name="Genome Announc.">
        <title>Draft Genome Sequence of a Versatile Hydrocarbon-Degrading Bacterium, Rhodococcus pyridinivorans Strain KG-16, Collected from Oil Fields in India.</title>
        <authorList>
            <person name="Aggarwal R.K."/>
            <person name="Dawar C."/>
            <person name="Phanindranath R."/>
            <person name="Mutnuri L."/>
            <person name="Dayal A.M."/>
        </authorList>
    </citation>
    <scope>NUCLEOTIDE SEQUENCE [LARGE SCALE GENOMIC DNA]</scope>
    <source>
        <strain evidence="6 7">KG-16</strain>
    </source>
</reference>
<feature type="DNA-binding region" description="H-T-H motif" evidence="4">
    <location>
        <begin position="33"/>
        <end position="52"/>
    </location>
</feature>
<dbReference type="InterPro" id="IPR001647">
    <property type="entry name" value="HTH_TetR"/>
</dbReference>
<dbReference type="PATRIC" id="fig|1441730.3.peg.83"/>
<dbReference type="GO" id="GO:0003700">
    <property type="term" value="F:DNA-binding transcription factor activity"/>
    <property type="evidence" value="ECO:0007669"/>
    <property type="project" value="TreeGrafter"/>
</dbReference>
<name>A0A0V9UPR7_9NOCA</name>
<evidence type="ECO:0000313" key="7">
    <source>
        <dbReference type="Proteomes" id="UP000053060"/>
    </source>
</evidence>
<protein>
    <submittedName>
        <fullName evidence="6">TetR family transcriptional regulator</fullName>
    </submittedName>
</protein>
<gene>
    <name evidence="6" type="ORF">Z045_00370</name>
</gene>
<evidence type="ECO:0000256" key="3">
    <source>
        <dbReference type="ARBA" id="ARBA00023163"/>
    </source>
</evidence>
<dbReference type="PROSITE" id="PS50977">
    <property type="entry name" value="HTH_TETR_2"/>
    <property type="match status" value="1"/>
</dbReference>
<keyword evidence="3" id="KW-0804">Transcription</keyword>
<dbReference type="PANTHER" id="PTHR30055">
    <property type="entry name" value="HTH-TYPE TRANSCRIPTIONAL REGULATOR RUTR"/>
    <property type="match status" value="1"/>
</dbReference>
<dbReference type="InterPro" id="IPR009057">
    <property type="entry name" value="Homeodomain-like_sf"/>
</dbReference>
<dbReference type="InterPro" id="IPR036271">
    <property type="entry name" value="Tet_transcr_reg_TetR-rel_C_sf"/>
</dbReference>
<evidence type="ECO:0000256" key="1">
    <source>
        <dbReference type="ARBA" id="ARBA00023015"/>
    </source>
</evidence>
<dbReference type="Proteomes" id="UP000053060">
    <property type="component" value="Unassembled WGS sequence"/>
</dbReference>
<dbReference type="Pfam" id="PF00440">
    <property type="entry name" value="TetR_N"/>
    <property type="match status" value="1"/>
</dbReference>
<dbReference type="EMBL" id="AZXY01000001">
    <property type="protein sequence ID" value="KSZ59992.1"/>
    <property type="molecule type" value="Genomic_DNA"/>
</dbReference>
<keyword evidence="1" id="KW-0805">Transcription regulation</keyword>
<dbReference type="InterPro" id="IPR050109">
    <property type="entry name" value="HTH-type_TetR-like_transc_reg"/>
</dbReference>
<evidence type="ECO:0000313" key="6">
    <source>
        <dbReference type="EMBL" id="KSZ59992.1"/>
    </source>
</evidence>
<organism evidence="6 7">
    <name type="scientific">Rhodococcus pyridinivorans KG-16</name>
    <dbReference type="NCBI Taxonomy" id="1441730"/>
    <lineage>
        <taxon>Bacteria</taxon>
        <taxon>Bacillati</taxon>
        <taxon>Actinomycetota</taxon>
        <taxon>Actinomycetes</taxon>
        <taxon>Mycobacteriales</taxon>
        <taxon>Nocardiaceae</taxon>
        <taxon>Rhodococcus</taxon>
    </lineage>
</organism>
<evidence type="ECO:0000256" key="2">
    <source>
        <dbReference type="ARBA" id="ARBA00023125"/>
    </source>
</evidence>
<dbReference type="PRINTS" id="PR00455">
    <property type="entry name" value="HTHTETR"/>
</dbReference>
<dbReference type="PANTHER" id="PTHR30055:SF234">
    <property type="entry name" value="HTH-TYPE TRANSCRIPTIONAL REGULATOR BETI"/>
    <property type="match status" value="1"/>
</dbReference>
<dbReference type="Gene3D" id="1.10.357.10">
    <property type="entry name" value="Tetracycline Repressor, domain 2"/>
    <property type="match status" value="1"/>
</dbReference>
<dbReference type="SUPFAM" id="SSF48498">
    <property type="entry name" value="Tetracyclin repressor-like, C-terminal domain"/>
    <property type="match status" value="1"/>
</dbReference>
<dbReference type="RefSeq" id="WP_060650120.1">
    <property type="nucleotide sequence ID" value="NZ_AZXY01000001.1"/>
</dbReference>
<dbReference type="SUPFAM" id="SSF46689">
    <property type="entry name" value="Homeodomain-like"/>
    <property type="match status" value="1"/>
</dbReference>
<dbReference type="GO" id="GO:0000976">
    <property type="term" value="F:transcription cis-regulatory region binding"/>
    <property type="evidence" value="ECO:0007669"/>
    <property type="project" value="TreeGrafter"/>
</dbReference>
<evidence type="ECO:0000256" key="4">
    <source>
        <dbReference type="PROSITE-ProRule" id="PRU00335"/>
    </source>
</evidence>
<proteinExistence type="predicted"/>
<feature type="domain" description="HTH tetR-type" evidence="5">
    <location>
        <begin position="10"/>
        <end position="70"/>
    </location>
</feature>